<organism evidence="1 2">
    <name type="scientific">Plakobranchus ocellatus</name>
    <dbReference type="NCBI Taxonomy" id="259542"/>
    <lineage>
        <taxon>Eukaryota</taxon>
        <taxon>Metazoa</taxon>
        <taxon>Spiralia</taxon>
        <taxon>Lophotrochozoa</taxon>
        <taxon>Mollusca</taxon>
        <taxon>Gastropoda</taxon>
        <taxon>Heterobranchia</taxon>
        <taxon>Euthyneura</taxon>
        <taxon>Panpulmonata</taxon>
        <taxon>Sacoglossa</taxon>
        <taxon>Placobranchoidea</taxon>
        <taxon>Plakobranchidae</taxon>
        <taxon>Plakobranchus</taxon>
    </lineage>
</organism>
<gene>
    <name evidence="1" type="ORF">PoB_003405800</name>
</gene>
<name>A0AAV4AJT4_9GAST</name>
<sequence length="87" mass="10042">MTDKRQTEVACLNKNFLPGVLIHFTYGVKKILIHQPTLYMLPKNFSFRGKAVVTQWIAKAPRDLRGPFGCWFELRHQRLGLAEGLKT</sequence>
<comment type="caution">
    <text evidence="1">The sequence shown here is derived from an EMBL/GenBank/DDBJ whole genome shotgun (WGS) entry which is preliminary data.</text>
</comment>
<dbReference type="Proteomes" id="UP000735302">
    <property type="component" value="Unassembled WGS sequence"/>
</dbReference>
<protein>
    <submittedName>
        <fullName evidence="1">Uncharacterized protein</fullName>
    </submittedName>
</protein>
<proteinExistence type="predicted"/>
<dbReference type="AlphaFoldDB" id="A0AAV4AJT4"/>
<accession>A0AAV4AJT4</accession>
<evidence type="ECO:0000313" key="1">
    <source>
        <dbReference type="EMBL" id="GFO07553.1"/>
    </source>
</evidence>
<dbReference type="EMBL" id="BLXT01003887">
    <property type="protein sequence ID" value="GFO07553.1"/>
    <property type="molecule type" value="Genomic_DNA"/>
</dbReference>
<keyword evidence="2" id="KW-1185">Reference proteome</keyword>
<evidence type="ECO:0000313" key="2">
    <source>
        <dbReference type="Proteomes" id="UP000735302"/>
    </source>
</evidence>
<reference evidence="1 2" key="1">
    <citation type="journal article" date="2021" name="Elife">
        <title>Chloroplast acquisition without the gene transfer in kleptoplastic sea slugs, Plakobranchus ocellatus.</title>
        <authorList>
            <person name="Maeda T."/>
            <person name="Takahashi S."/>
            <person name="Yoshida T."/>
            <person name="Shimamura S."/>
            <person name="Takaki Y."/>
            <person name="Nagai Y."/>
            <person name="Toyoda A."/>
            <person name="Suzuki Y."/>
            <person name="Arimoto A."/>
            <person name="Ishii H."/>
            <person name="Satoh N."/>
            <person name="Nishiyama T."/>
            <person name="Hasebe M."/>
            <person name="Maruyama T."/>
            <person name="Minagawa J."/>
            <person name="Obokata J."/>
            <person name="Shigenobu S."/>
        </authorList>
    </citation>
    <scope>NUCLEOTIDE SEQUENCE [LARGE SCALE GENOMIC DNA]</scope>
</reference>